<dbReference type="Pfam" id="PF13714">
    <property type="entry name" value="PEP_mutase"/>
    <property type="match status" value="1"/>
</dbReference>
<sequence>MSMHLVKQRAATPFAQGPAAGPLRAPHPVCQAQCRHARAHVTAALRQDYSQMSARTAQLRRLLSSPDILMTPCCYDGLSSRLIEAAGFQAAFMSGFCTSAARLGAPDAGLLSYAEMTEQARCCVEATAALPIIGDGDTGYGNAMNVKRTVRGYAAAGLSGILLEDQEWPKSCGHVGRKRVVGREEALARVRAACDARDEGSGIVVIARSDARQAVGLSEALHRAAAFAEAGADVVFVDALESDEEMAALCGVAGVVKMANMLEGGRTPILPPHALQAMGFGIVAYPLSLLGVCISGMQQALQDLKGGHIPAGLPSFQEIQGVVGFPEYFREADHYKATSQGAVGSP</sequence>
<reference evidence="1" key="1">
    <citation type="submission" date="2015-08" db="EMBL/GenBank/DDBJ databases">
        <authorList>
            <person name="Babu N.S."/>
            <person name="Beckwith C.J."/>
            <person name="Beseler K.G."/>
            <person name="Brison A."/>
            <person name="Carone J.V."/>
            <person name="Caskin T.P."/>
            <person name="Diamond M."/>
            <person name="Durham M.E."/>
            <person name="Foxe J.M."/>
            <person name="Go M."/>
            <person name="Henderson B.A."/>
            <person name="Jones I.B."/>
            <person name="McGettigan J.A."/>
            <person name="Micheletti S.J."/>
            <person name="Nasrallah M.E."/>
            <person name="Ortiz D."/>
            <person name="Piller C.R."/>
            <person name="Privatt S.R."/>
            <person name="Schneider S.L."/>
            <person name="Sharp S."/>
            <person name="Smith T.C."/>
            <person name="Stanton J.D."/>
            <person name="Ullery H.E."/>
            <person name="Wilson R.J."/>
            <person name="Serrano M.G."/>
            <person name="Buck G."/>
            <person name="Lee V."/>
            <person name="Wang Y."/>
            <person name="Carvalho R."/>
            <person name="Voegtly L."/>
            <person name="Shi R."/>
            <person name="Duckworth R."/>
            <person name="Johnson A."/>
            <person name="Loviza R."/>
            <person name="Walstead R."/>
            <person name="Shah Z."/>
            <person name="Kiflezghi M."/>
            <person name="Wade K."/>
            <person name="Ball S.L."/>
            <person name="Bradley K.W."/>
            <person name="Asai D.J."/>
            <person name="Bowman C.A."/>
            <person name="Russell D.A."/>
            <person name="Pope W.H."/>
            <person name="Jacobs-Sera D."/>
            <person name="Hendrix R.W."/>
            <person name="Hatfull G.F."/>
        </authorList>
    </citation>
    <scope>NUCLEOTIDE SEQUENCE</scope>
</reference>
<gene>
    <name evidence="1" type="ORF">g.12172</name>
</gene>
<dbReference type="SUPFAM" id="SSF51621">
    <property type="entry name" value="Phosphoenolpyruvate/pyruvate domain"/>
    <property type="match status" value="1"/>
</dbReference>
<dbReference type="GO" id="GO:0003824">
    <property type="term" value="F:catalytic activity"/>
    <property type="evidence" value="ECO:0007669"/>
    <property type="project" value="InterPro"/>
</dbReference>
<dbReference type="CDD" id="cd00377">
    <property type="entry name" value="ICL_PEPM"/>
    <property type="match status" value="1"/>
</dbReference>
<dbReference type="AlphaFoldDB" id="A0A1D2AG14"/>
<dbReference type="InterPro" id="IPR040442">
    <property type="entry name" value="Pyrv_kinase-like_dom_sf"/>
</dbReference>
<dbReference type="InterPro" id="IPR039556">
    <property type="entry name" value="ICL/PEPM"/>
</dbReference>
<name>A0A1D2AG14_AUXPR</name>
<accession>A0A1D2AG14</accession>
<evidence type="ECO:0000313" key="1">
    <source>
        <dbReference type="EMBL" id="JAT78139.1"/>
    </source>
</evidence>
<protein>
    <recommendedName>
        <fullName evidence="2">2,3-dimethylmalate lyase</fullName>
    </recommendedName>
</protein>
<dbReference type="InterPro" id="IPR015813">
    <property type="entry name" value="Pyrv/PenolPyrv_kinase-like_dom"/>
</dbReference>
<organism evidence="1">
    <name type="scientific">Auxenochlorella protothecoides</name>
    <name type="common">Green microalga</name>
    <name type="synonym">Chlorella protothecoides</name>
    <dbReference type="NCBI Taxonomy" id="3075"/>
    <lineage>
        <taxon>Eukaryota</taxon>
        <taxon>Viridiplantae</taxon>
        <taxon>Chlorophyta</taxon>
        <taxon>core chlorophytes</taxon>
        <taxon>Trebouxiophyceae</taxon>
        <taxon>Chlorellales</taxon>
        <taxon>Chlorellaceae</taxon>
        <taxon>Auxenochlorella</taxon>
    </lineage>
</organism>
<dbReference type="EMBL" id="GDKF01000483">
    <property type="protein sequence ID" value="JAT78139.1"/>
    <property type="molecule type" value="Transcribed_RNA"/>
</dbReference>
<evidence type="ECO:0008006" key="2">
    <source>
        <dbReference type="Google" id="ProtNLM"/>
    </source>
</evidence>
<dbReference type="Gene3D" id="3.20.20.60">
    <property type="entry name" value="Phosphoenolpyruvate-binding domains"/>
    <property type="match status" value="1"/>
</dbReference>
<proteinExistence type="predicted"/>
<dbReference type="PANTHER" id="PTHR42905:SF2">
    <property type="entry name" value="PHOSPHOENOLPYRUVATE CARBOXYLASE FAMILY PROTEIN"/>
    <property type="match status" value="1"/>
</dbReference>
<dbReference type="PANTHER" id="PTHR42905">
    <property type="entry name" value="PHOSPHOENOLPYRUVATE CARBOXYLASE"/>
    <property type="match status" value="1"/>
</dbReference>